<dbReference type="EMBL" id="CM017881">
    <property type="protein sequence ID" value="KAG1362763.1"/>
    <property type="molecule type" value="Genomic_DNA"/>
</dbReference>
<accession>A0A8K0IP93</accession>
<keyword evidence="2" id="KW-1185">Reference proteome</keyword>
<evidence type="ECO:0000313" key="1">
    <source>
        <dbReference type="EMBL" id="KAG1362763.1"/>
    </source>
</evidence>
<dbReference type="AlphaFoldDB" id="A0A8K0IP93"/>
<name>A0A8K0IP93_COCNU</name>
<proteinExistence type="predicted"/>
<protein>
    <submittedName>
        <fullName evidence="1">Uncharacterized protein</fullName>
    </submittedName>
</protein>
<reference evidence="1" key="2">
    <citation type="submission" date="2019-07" db="EMBL/GenBank/DDBJ databases">
        <authorList>
            <person name="Yang Y."/>
            <person name="Bocs S."/>
            <person name="Baudouin L."/>
        </authorList>
    </citation>
    <scope>NUCLEOTIDE SEQUENCE</scope>
    <source>
        <tissue evidence="1">Spear leaf of Hainan Tall coconut</tissue>
    </source>
</reference>
<organism evidence="1 2">
    <name type="scientific">Cocos nucifera</name>
    <name type="common">Coconut palm</name>
    <dbReference type="NCBI Taxonomy" id="13894"/>
    <lineage>
        <taxon>Eukaryota</taxon>
        <taxon>Viridiplantae</taxon>
        <taxon>Streptophyta</taxon>
        <taxon>Embryophyta</taxon>
        <taxon>Tracheophyta</taxon>
        <taxon>Spermatophyta</taxon>
        <taxon>Magnoliopsida</taxon>
        <taxon>Liliopsida</taxon>
        <taxon>Arecaceae</taxon>
        <taxon>Arecoideae</taxon>
        <taxon>Cocoseae</taxon>
        <taxon>Attaleinae</taxon>
        <taxon>Cocos</taxon>
    </lineage>
</organism>
<evidence type="ECO:0000313" key="2">
    <source>
        <dbReference type="Proteomes" id="UP000797356"/>
    </source>
</evidence>
<comment type="caution">
    <text evidence="1">The sequence shown here is derived from an EMBL/GenBank/DDBJ whole genome shotgun (WGS) entry which is preliminary data.</text>
</comment>
<dbReference type="Proteomes" id="UP000797356">
    <property type="component" value="Chromosome 10"/>
</dbReference>
<gene>
    <name evidence="1" type="ORF">COCNU_10G009820</name>
</gene>
<sequence length="95" mass="10813">MTILIILSTSSFLHKLWEQDESYTIEDVGVIVNSKEHSIELVVEARKHKTDAETLKGTRDKTIKKAVEAFMRADAVERRAEDIEVALREAVEENS</sequence>
<reference evidence="1" key="1">
    <citation type="journal article" date="2017" name="Gigascience">
        <title>The genome draft of coconut (Cocos nucifera).</title>
        <authorList>
            <person name="Xiao Y."/>
            <person name="Xu P."/>
            <person name="Fan H."/>
            <person name="Baudouin L."/>
            <person name="Xia W."/>
            <person name="Bocs S."/>
            <person name="Xu J."/>
            <person name="Li Q."/>
            <person name="Guo A."/>
            <person name="Zhou L."/>
            <person name="Li J."/>
            <person name="Wu Y."/>
            <person name="Ma Z."/>
            <person name="Armero A."/>
            <person name="Issali A.E."/>
            <person name="Liu N."/>
            <person name="Peng M."/>
            <person name="Yang Y."/>
        </authorList>
    </citation>
    <scope>NUCLEOTIDE SEQUENCE</scope>
    <source>
        <tissue evidence="1">Spear leaf of Hainan Tall coconut</tissue>
    </source>
</reference>